<reference evidence="1" key="1">
    <citation type="journal article" date="2015" name="Nature">
        <title>Complex archaea that bridge the gap between prokaryotes and eukaryotes.</title>
        <authorList>
            <person name="Spang A."/>
            <person name="Saw J.H."/>
            <person name="Jorgensen S.L."/>
            <person name="Zaremba-Niedzwiedzka K."/>
            <person name="Martijn J."/>
            <person name="Lind A.E."/>
            <person name="van Eijk R."/>
            <person name="Schleper C."/>
            <person name="Guy L."/>
            <person name="Ettema T.J."/>
        </authorList>
    </citation>
    <scope>NUCLEOTIDE SEQUENCE</scope>
</reference>
<name>A0A0F9UGQ0_9ZZZZ</name>
<protein>
    <submittedName>
        <fullName evidence="1">Uncharacterized protein</fullName>
    </submittedName>
</protein>
<dbReference type="EMBL" id="LAZR01000697">
    <property type="protein sequence ID" value="KKN60411.1"/>
    <property type="molecule type" value="Genomic_DNA"/>
</dbReference>
<dbReference type="AlphaFoldDB" id="A0A0F9UGQ0"/>
<accession>A0A0F9UGQ0</accession>
<comment type="caution">
    <text evidence="1">The sequence shown here is derived from an EMBL/GenBank/DDBJ whole genome shotgun (WGS) entry which is preliminary data.</text>
</comment>
<organism evidence="1">
    <name type="scientific">marine sediment metagenome</name>
    <dbReference type="NCBI Taxonomy" id="412755"/>
    <lineage>
        <taxon>unclassified sequences</taxon>
        <taxon>metagenomes</taxon>
        <taxon>ecological metagenomes</taxon>
    </lineage>
</organism>
<evidence type="ECO:0000313" key="1">
    <source>
        <dbReference type="EMBL" id="KKN60411.1"/>
    </source>
</evidence>
<sequence>MTEETTVEAIPDCVLDVLEEVRASGETNMLAFNTVLSIISRDKISFEVRQGSVAVPSNSHSRAFMWLAGNEGRYMEALIAMGERRSE</sequence>
<gene>
    <name evidence="1" type="ORF">LCGC14_0532450</name>
</gene>
<proteinExistence type="predicted"/>